<organism evidence="1 2">
    <name type="scientific">Epilithonimonas pallida</name>
    <dbReference type="NCBI Taxonomy" id="373671"/>
    <lineage>
        <taxon>Bacteria</taxon>
        <taxon>Pseudomonadati</taxon>
        <taxon>Bacteroidota</taxon>
        <taxon>Flavobacteriia</taxon>
        <taxon>Flavobacteriales</taxon>
        <taxon>Weeksellaceae</taxon>
        <taxon>Chryseobacterium group</taxon>
        <taxon>Epilithonimonas</taxon>
    </lineage>
</organism>
<evidence type="ECO:0000313" key="2">
    <source>
        <dbReference type="Proteomes" id="UP001158050"/>
    </source>
</evidence>
<protein>
    <submittedName>
        <fullName evidence="1">Uncharacterized protein</fullName>
    </submittedName>
</protein>
<sequence>MTGKPAKIAGETVKIIGVPTKRVGWAIKIIATPVKIISEPIQKVGEPMKVIGEPFIEVSWPVQNKARPGFCRAGFVSVWFKYYSLSGDLLSLPLLANLLFHVSTSLIARSRAVSFCLDISRLDL</sequence>
<gene>
    <name evidence="1" type="ORF">SAMN05421679_10538</name>
</gene>
<dbReference type="EMBL" id="FXUO01000005">
    <property type="protein sequence ID" value="SMP93671.1"/>
    <property type="molecule type" value="Genomic_DNA"/>
</dbReference>
<dbReference type="Proteomes" id="UP001158050">
    <property type="component" value="Unassembled WGS sequence"/>
</dbReference>
<name>A0ABY1R5A6_9FLAO</name>
<accession>A0ABY1R5A6</accession>
<reference evidence="1 2" key="1">
    <citation type="submission" date="2017-05" db="EMBL/GenBank/DDBJ databases">
        <authorList>
            <person name="Varghese N."/>
            <person name="Submissions S."/>
        </authorList>
    </citation>
    <scope>NUCLEOTIDE SEQUENCE [LARGE SCALE GENOMIC DNA]</scope>
    <source>
        <strain evidence="1 2">DSM 18015</strain>
    </source>
</reference>
<comment type="caution">
    <text evidence="1">The sequence shown here is derived from an EMBL/GenBank/DDBJ whole genome shotgun (WGS) entry which is preliminary data.</text>
</comment>
<keyword evidence="2" id="KW-1185">Reference proteome</keyword>
<proteinExistence type="predicted"/>
<evidence type="ECO:0000313" key="1">
    <source>
        <dbReference type="EMBL" id="SMP93671.1"/>
    </source>
</evidence>